<organism evidence="1 2">
    <name type="scientific">Claviceps humidiphila</name>
    <dbReference type="NCBI Taxonomy" id="1294629"/>
    <lineage>
        <taxon>Eukaryota</taxon>
        <taxon>Fungi</taxon>
        <taxon>Dikarya</taxon>
        <taxon>Ascomycota</taxon>
        <taxon>Pezizomycotina</taxon>
        <taxon>Sordariomycetes</taxon>
        <taxon>Hypocreomycetidae</taxon>
        <taxon>Hypocreales</taxon>
        <taxon>Clavicipitaceae</taxon>
        <taxon>Claviceps</taxon>
    </lineage>
</organism>
<keyword evidence="2" id="KW-1185">Reference proteome</keyword>
<evidence type="ECO:0000313" key="1">
    <source>
        <dbReference type="EMBL" id="KAG6115427.1"/>
    </source>
</evidence>
<name>A0A9P7Q0M3_9HYPO</name>
<proteinExistence type="predicted"/>
<gene>
    <name evidence="1" type="ORF">E4U13_002776</name>
</gene>
<dbReference type="EMBL" id="SRQM01000224">
    <property type="protein sequence ID" value="KAG6115427.1"/>
    <property type="molecule type" value="Genomic_DNA"/>
</dbReference>
<sequence length="76" mass="8731">MPKITLIDPLCCDYIRKGFIVMVKVEGIAPSLRYVSRHFGDVAVLPAENYALRQTRHLDTISTRIVEISQRRSLRC</sequence>
<dbReference type="AlphaFoldDB" id="A0A9P7Q0M3"/>
<evidence type="ECO:0000313" key="2">
    <source>
        <dbReference type="Proteomes" id="UP000732380"/>
    </source>
</evidence>
<protein>
    <submittedName>
        <fullName evidence="1">Uncharacterized protein</fullName>
    </submittedName>
</protein>
<reference evidence="1 2" key="1">
    <citation type="journal article" date="2020" name="bioRxiv">
        <title>Whole genome comparisons of ergot fungi reveals the divergence and evolution of species within the genus Claviceps are the result of varying mechanisms driving genome evolution and host range expansion.</title>
        <authorList>
            <person name="Wyka S.A."/>
            <person name="Mondo S.J."/>
            <person name="Liu M."/>
            <person name="Dettman J."/>
            <person name="Nalam V."/>
            <person name="Broders K.D."/>
        </authorList>
    </citation>
    <scope>NUCLEOTIDE SEQUENCE [LARGE SCALE GENOMIC DNA]</scope>
    <source>
        <strain evidence="1 2">LM576</strain>
    </source>
</reference>
<accession>A0A9P7Q0M3</accession>
<comment type="caution">
    <text evidence="1">The sequence shown here is derived from an EMBL/GenBank/DDBJ whole genome shotgun (WGS) entry which is preliminary data.</text>
</comment>
<dbReference type="Proteomes" id="UP000732380">
    <property type="component" value="Unassembled WGS sequence"/>
</dbReference>